<name>A0A0R3NXS3_DROPS</name>
<dbReference type="AlphaFoldDB" id="A0A0R3NXS3"/>
<dbReference type="EMBL" id="CH676236">
    <property type="protein sequence ID" value="KRT05780.1"/>
    <property type="molecule type" value="Genomic_DNA"/>
</dbReference>
<feature type="compositionally biased region" description="Polar residues" evidence="1">
    <location>
        <begin position="7"/>
        <end position="19"/>
    </location>
</feature>
<gene>
    <name evidence="2" type="primary">Dpse\GA31193</name>
    <name evidence="2" type="ORF">Dpse_GA31193</name>
</gene>
<organism evidence="2">
    <name type="scientific">Drosophila pseudoobscura pseudoobscura</name>
    <name type="common">Fruit fly</name>
    <dbReference type="NCBI Taxonomy" id="46245"/>
    <lineage>
        <taxon>Eukaryota</taxon>
        <taxon>Metazoa</taxon>
        <taxon>Ecdysozoa</taxon>
        <taxon>Arthropoda</taxon>
        <taxon>Hexapoda</taxon>
        <taxon>Insecta</taxon>
        <taxon>Pterygota</taxon>
        <taxon>Neoptera</taxon>
        <taxon>Endopterygota</taxon>
        <taxon>Diptera</taxon>
        <taxon>Brachycera</taxon>
        <taxon>Muscomorpha</taxon>
        <taxon>Ephydroidea</taxon>
        <taxon>Drosophilidae</taxon>
        <taxon>Drosophila</taxon>
        <taxon>Sophophora</taxon>
    </lineage>
</organism>
<protein>
    <submittedName>
        <fullName evidence="2">Uncharacterized protein</fullName>
    </submittedName>
</protein>
<reference evidence="2" key="3">
    <citation type="journal article" date="2012" name="PLoS ONE">
        <title>Mind the gap: upgrading genomes with Pacific Biosciences RS long-read sequencing technology.</title>
        <authorList>
            <person name="English A.C."/>
            <person name="Richards S."/>
            <person name="Han Y."/>
            <person name="Wang M."/>
            <person name="Vee V."/>
            <person name="Qu J."/>
            <person name="Qin X."/>
            <person name="Muzny D.M."/>
            <person name="Reid J.G."/>
            <person name="Worley K.C."/>
            <person name="Gibbs R.A."/>
        </authorList>
    </citation>
    <scope>NUCLEOTIDE SEQUENCE</scope>
    <source>
        <strain evidence="2">MV2-25</strain>
    </source>
</reference>
<reference evidence="2" key="2">
    <citation type="journal article" date="2007" name="Nature">
        <title>Evolution of genes and genomes on the Drosophila phylogeny.</title>
        <authorList>
            <consortium name="Drosophila 12 Genomes Consortium"/>
            <person name="Clark A.G."/>
            <person name="Eisen M.B."/>
            <person name="Smith D.R."/>
            <person name="Bergman C.M."/>
            <person name="Oliver B."/>
            <person name="Markow T.A."/>
            <person name="Kaufman T.C."/>
            <person name="Kellis M."/>
            <person name="Gelbart W."/>
            <person name="Iyer V.N."/>
            <person name="Pollard D.A."/>
            <person name="Sackton T.B."/>
            <person name="Larracuente A.M."/>
            <person name="Singh N.D."/>
            <person name="Abad J.P."/>
            <person name="Abt D.N."/>
            <person name="Adryan B."/>
            <person name="Aguade M."/>
            <person name="Akashi H."/>
            <person name="Anderson W.W."/>
            <person name="Aquadro C.F."/>
            <person name="Ardell D.H."/>
            <person name="Arguello R."/>
            <person name="Artieri C.G."/>
            <person name="Barbash D.A."/>
            <person name="Barker D."/>
            <person name="Barsanti P."/>
            <person name="Batterham P."/>
            <person name="Batzoglou S."/>
            <person name="Begun D."/>
            <person name="Bhutkar A."/>
            <person name="Blanco E."/>
            <person name="Bosak S.A."/>
            <person name="Bradley R.K."/>
            <person name="Brand A.D."/>
            <person name="Brent M.R."/>
            <person name="Brooks A.N."/>
            <person name="Brown R.H."/>
            <person name="Butlin R.K."/>
            <person name="Caggese C."/>
            <person name="Calvi B.R."/>
            <person name="Bernardo de Carvalho A."/>
            <person name="Caspi A."/>
            <person name="Castrezana S."/>
            <person name="Celniker S.E."/>
            <person name="Chang J.L."/>
            <person name="Chapple C."/>
            <person name="Chatterji S."/>
            <person name="Chinwalla A."/>
            <person name="Civetta A."/>
            <person name="Clifton S.W."/>
            <person name="Comeron J.M."/>
            <person name="Costello J.C."/>
            <person name="Coyne J.A."/>
            <person name="Daub J."/>
            <person name="David R.G."/>
            <person name="Delcher A.L."/>
            <person name="Delehaunty K."/>
            <person name="Do C.B."/>
            <person name="Ebling H."/>
            <person name="Edwards K."/>
            <person name="Eickbush T."/>
            <person name="Evans J.D."/>
            <person name="Filipski A."/>
            <person name="Findeiss S."/>
            <person name="Freyhult E."/>
            <person name="Fulton L."/>
            <person name="Fulton R."/>
            <person name="Garcia A.C."/>
            <person name="Gardiner A."/>
            <person name="Garfield D.A."/>
            <person name="Garvin B.E."/>
            <person name="Gibson G."/>
            <person name="Gilbert D."/>
            <person name="Gnerre S."/>
            <person name="Godfrey J."/>
            <person name="Good R."/>
            <person name="Gotea V."/>
            <person name="Gravely B."/>
            <person name="Greenberg A.J."/>
            <person name="Griffiths-Jones S."/>
            <person name="Gross S."/>
            <person name="Guigo R."/>
            <person name="Gustafson E.A."/>
            <person name="Haerty W."/>
            <person name="Hahn M.W."/>
            <person name="Halligan D.L."/>
            <person name="Halpern A.L."/>
            <person name="Halter G.M."/>
            <person name="Han M.V."/>
            <person name="Heger A."/>
            <person name="Hillier L."/>
            <person name="Hinrichs A.S."/>
            <person name="Holmes I."/>
            <person name="Hoskins R.A."/>
            <person name="Hubisz M.J."/>
            <person name="Hultmark D."/>
            <person name="Huntley M.A."/>
            <person name="Jaffe D.B."/>
            <person name="Jagadeeshan S."/>
            <person name="Jeck W.R."/>
            <person name="Johnson J."/>
            <person name="Jones C.D."/>
            <person name="Jordan W.C."/>
            <person name="Karpen G.H."/>
            <person name="Kataoka E."/>
            <person name="Keightley P.D."/>
            <person name="Kheradpour P."/>
            <person name="Kirkness E.F."/>
            <person name="Koerich L.B."/>
            <person name="Kristiansen K."/>
            <person name="Kudrna D."/>
            <person name="Kulathinal R.J."/>
            <person name="Kumar S."/>
            <person name="Kwok R."/>
            <person name="Lander E."/>
            <person name="Langley C.H."/>
            <person name="Lapoint R."/>
            <person name="Lazzaro B.P."/>
            <person name="Lee S.J."/>
            <person name="Levesque L."/>
            <person name="Li R."/>
            <person name="Lin C.F."/>
            <person name="Lin M.F."/>
            <person name="Lindblad-Toh K."/>
            <person name="Llopart A."/>
            <person name="Long M."/>
            <person name="Low L."/>
            <person name="Lozovsky E."/>
            <person name="Lu J."/>
            <person name="Luo M."/>
            <person name="Machado C.A."/>
            <person name="Makalowski W."/>
            <person name="Marzo M."/>
            <person name="Matsuda M."/>
            <person name="Matzkin L."/>
            <person name="McAllister B."/>
            <person name="McBride C.S."/>
            <person name="McKernan B."/>
            <person name="McKernan K."/>
            <person name="Mendez-Lago M."/>
            <person name="Minx P."/>
            <person name="Mollenhauer M.U."/>
            <person name="Montooth K."/>
            <person name="Mount S.M."/>
            <person name="Mu X."/>
            <person name="Myers E."/>
            <person name="Negre B."/>
            <person name="Newfeld S."/>
            <person name="Nielsen R."/>
            <person name="Noor M.A."/>
            <person name="O'Grady P."/>
            <person name="Pachter L."/>
            <person name="Papaceit M."/>
            <person name="Parisi M.J."/>
            <person name="Parisi M."/>
            <person name="Parts L."/>
            <person name="Pedersen J.S."/>
            <person name="Pesole G."/>
            <person name="Phillippy A.M."/>
            <person name="Ponting C.P."/>
            <person name="Pop M."/>
            <person name="Porcelli D."/>
            <person name="Powell J.R."/>
            <person name="Prohaska S."/>
            <person name="Pruitt K."/>
            <person name="Puig M."/>
            <person name="Quesneville H."/>
            <person name="Ram K.R."/>
            <person name="Rand D."/>
            <person name="Rasmussen M.D."/>
            <person name="Reed L.K."/>
            <person name="Reenan R."/>
            <person name="Reily A."/>
            <person name="Remington K.A."/>
            <person name="Rieger T.T."/>
            <person name="Ritchie M.G."/>
            <person name="Robin C."/>
            <person name="Rogers Y.H."/>
            <person name="Rohde C."/>
            <person name="Rozas J."/>
            <person name="Rubenfield M.J."/>
            <person name="Ruiz A."/>
            <person name="Russo S."/>
            <person name="Salzberg S.L."/>
            <person name="Sanchez-Gracia A."/>
            <person name="Saranga D.J."/>
            <person name="Sato H."/>
            <person name="Schaeffer S.W."/>
            <person name="Schatz M.C."/>
            <person name="Schlenke T."/>
            <person name="Schwartz R."/>
            <person name="Segarra C."/>
            <person name="Singh R.S."/>
            <person name="Sirot L."/>
            <person name="Sirota M."/>
            <person name="Sisneros N.B."/>
            <person name="Smith C.D."/>
            <person name="Smith T.F."/>
            <person name="Spieth J."/>
            <person name="Stage D.E."/>
            <person name="Stark A."/>
            <person name="Stephan W."/>
            <person name="Strausberg R.L."/>
            <person name="Strempel S."/>
            <person name="Sturgill D."/>
            <person name="Sutton G."/>
            <person name="Sutton G.G."/>
            <person name="Tao W."/>
            <person name="Teichmann S."/>
            <person name="Tobari Y.N."/>
            <person name="Tomimura Y."/>
            <person name="Tsolas J.M."/>
            <person name="Valente V.L."/>
            <person name="Venter E."/>
            <person name="Venter J.C."/>
            <person name="Vicario S."/>
            <person name="Vieira F.G."/>
            <person name="Vilella A.J."/>
            <person name="Villasante A."/>
            <person name="Walenz B."/>
            <person name="Wang J."/>
            <person name="Wasserman M."/>
            <person name="Watts T."/>
            <person name="Wilson D."/>
            <person name="Wilson R.K."/>
            <person name="Wing R.A."/>
            <person name="Wolfner M.F."/>
            <person name="Wong A."/>
            <person name="Wong G.K."/>
            <person name="Wu C.I."/>
            <person name="Wu G."/>
            <person name="Yamamoto D."/>
            <person name="Yang H.P."/>
            <person name="Yang S.P."/>
            <person name="Yorke J.A."/>
            <person name="Yoshida K."/>
            <person name="Zdobnov E."/>
            <person name="Zhang P."/>
            <person name="Zhang Y."/>
            <person name="Zimin A.V."/>
            <person name="Baldwin J."/>
            <person name="Abdouelleil A."/>
            <person name="Abdulkadir J."/>
            <person name="Abebe A."/>
            <person name="Abera B."/>
            <person name="Abreu J."/>
            <person name="Acer S.C."/>
            <person name="Aftuck L."/>
            <person name="Alexander A."/>
            <person name="An P."/>
            <person name="Anderson E."/>
            <person name="Anderson S."/>
            <person name="Arachi H."/>
            <person name="Azer M."/>
            <person name="Bachantsang P."/>
            <person name="Barry A."/>
            <person name="Bayul T."/>
            <person name="Berlin A."/>
            <person name="Bessette D."/>
            <person name="Bloom T."/>
            <person name="Blye J."/>
            <person name="Boguslavskiy L."/>
            <person name="Bonnet C."/>
            <person name="Boukhgalter B."/>
            <person name="Bourzgui I."/>
            <person name="Brown A."/>
            <person name="Cahill P."/>
            <person name="Channer S."/>
            <person name="Cheshatsang Y."/>
            <person name="Chuda L."/>
            <person name="Citroen M."/>
            <person name="Collymore A."/>
            <person name="Cooke P."/>
            <person name="Costello M."/>
            <person name="D'Aco K."/>
            <person name="Daza R."/>
            <person name="De Haan G."/>
            <person name="DeGray S."/>
            <person name="DeMaso C."/>
            <person name="Dhargay N."/>
            <person name="Dooley K."/>
            <person name="Dooley E."/>
            <person name="Doricent M."/>
            <person name="Dorje P."/>
            <person name="Dorjee K."/>
            <person name="Dupes A."/>
            <person name="Elong R."/>
            <person name="Falk J."/>
            <person name="Farina A."/>
            <person name="Faro S."/>
            <person name="Ferguson D."/>
            <person name="Fisher S."/>
            <person name="Foley C.D."/>
            <person name="Franke A."/>
            <person name="Friedrich D."/>
            <person name="Gadbois L."/>
            <person name="Gearin G."/>
            <person name="Gearin C.R."/>
            <person name="Giannoukos G."/>
            <person name="Goode T."/>
            <person name="Graham J."/>
            <person name="Grandbois E."/>
            <person name="Grewal S."/>
            <person name="Gyaltsen K."/>
            <person name="Hafez N."/>
            <person name="Hagos B."/>
            <person name="Hall J."/>
            <person name="Henson C."/>
            <person name="Hollinger A."/>
            <person name="Honan T."/>
            <person name="Huard M.D."/>
            <person name="Hughes L."/>
            <person name="Hurhula B."/>
            <person name="Husby M.E."/>
            <person name="Kamat A."/>
            <person name="Kanga B."/>
            <person name="Kashin S."/>
            <person name="Khazanovich D."/>
            <person name="Kisner P."/>
            <person name="Lance K."/>
            <person name="Lara M."/>
            <person name="Lee W."/>
            <person name="Lennon N."/>
            <person name="Letendre F."/>
            <person name="LeVine R."/>
            <person name="Lipovsky A."/>
            <person name="Liu X."/>
            <person name="Liu J."/>
            <person name="Liu S."/>
            <person name="Lokyitsang T."/>
            <person name="Lokyitsang Y."/>
            <person name="Lubonja R."/>
            <person name="Lui A."/>
            <person name="MacDonald P."/>
            <person name="Magnisalis V."/>
            <person name="Maru K."/>
            <person name="Matthews C."/>
            <person name="McCusker W."/>
            <person name="McDonough S."/>
            <person name="Mehta T."/>
            <person name="Meldrim J."/>
            <person name="Meneus L."/>
            <person name="Mihai O."/>
            <person name="Mihalev A."/>
            <person name="Mihova T."/>
            <person name="Mittelman R."/>
            <person name="Mlenga V."/>
            <person name="Montmayeur A."/>
            <person name="Mulrain L."/>
            <person name="Navidi A."/>
            <person name="Naylor J."/>
            <person name="Negash T."/>
            <person name="Nguyen T."/>
            <person name="Nguyen N."/>
            <person name="Nicol R."/>
            <person name="Norbu C."/>
            <person name="Norbu N."/>
            <person name="Novod N."/>
            <person name="O'Neill B."/>
            <person name="Osman S."/>
            <person name="Markiewicz E."/>
            <person name="Oyono O.L."/>
            <person name="Patti C."/>
            <person name="Phunkhang P."/>
            <person name="Pierre F."/>
            <person name="Priest M."/>
            <person name="Raghuraman S."/>
            <person name="Rege F."/>
            <person name="Reyes R."/>
            <person name="Rise C."/>
            <person name="Rogov P."/>
            <person name="Ross K."/>
            <person name="Ryan E."/>
            <person name="Settipalli S."/>
            <person name="Shea T."/>
            <person name="Sherpa N."/>
            <person name="Shi L."/>
            <person name="Shih D."/>
            <person name="Sparrow T."/>
            <person name="Spaulding J."/>
            <person name="Stalker J."/>
            <person name="Stange-Thomann N."/>
            <person name="Stavropoulos S."/>
            <person name="Stone C."/>
            <person name="Strader C."/>
            <person name="Tesfaye S."/>
            <person name="Thomson T."/>
            <person name="Thoulutsang Y."/>
            <person name="Thoulutsang D."/>
            <person name="Topham K."/>
            <person name="Topping I."/>
            <person name="Tsamla T."/>
            <person name="Vassiliev H."/>
            <person name="Vo A."/>
            <person name="Wangchuk T."/>
            <person name="Wangdi T."/>
            <person name="Weiand M."/>
            <person name="Wilkinson J."/>
            <person name="Wilson A."/>
            <person name="Yadav S."/>
            <person name="Young G."/>
            <person name="Yu Q."/>
            <person name="Zembek L."/>
            <person name="Zhong D."/>
            <person name="Zimmer A."/>
            <person name="Zwirko Z."/>
            <person name="Jaffe D.B."/>
            <person name="Alvarez P."/>
            <person name="Brockman W."/>
            <person name="Butler J."/>
            <person name="Chin C."/>
            <person name="Gnerre S."/>
            <person name="Grabherr M."/>
            <person name="Kleber M."/>
            <person name="Mauceli E."/>
            <person name="MacCallum I."/>
        </authorList>
    </citation>
    <scope>NUCLEOTIDE SEQUENCE [LARGE SCALE GENOMIC DNA]</scope>
    <source>
        <strain evidence="2">MV2-25</strain>
    </source>
</reference>
<proteinExistence type="predicted"/>
<evidence type="ECO:0000256" key="1">
    <source>
        <dbReference type="SAM" id="MobiDB-lite"/>
    </source>
</evidence>
<reference evidence="2" key="1">
    <citation type="journal article" date="2005" name="Genome Res.">
        <title>Comparative genome sequencing of Drosophila pseudoobscura: chromosomal, gene, and cis-element evolution.</title>
        <authorList>
            <person name="Richards S."/>
            <person name="Liu Y."/>
            <person name="Bettencourt B.R."/>
            <person name="Hradecky P."/>
            <person name="Letovsky S."/>
            <person name="Nielsen R."/>
            <person name="Thornton K."/>
            <person name="Hubisz M.J."/>
            <person name="Chen R."/>
            <person name="Meisel R.P."/>
            <person name="Couronne O."/>
            <person name="Hua S."/>
            <person name="Smith M.A."/>
            <person name="Zhang P."/>
            <person name="Liu J."/>
            <person name="Bussemaker H.J."/>
            <person name="van Batenburg M.F."/>
            <person name="Howells S.L."/>
            <person name="Scherer S.E."/>
            <person name="Sodergren E."/>
            <person name="Matthews B.B."/>
            <person name="Crosby M.A."/>
            <person name="Schroeder A.J."/>
            <person name="Ortiz-Barrientos D."/>
            <person name="Rives C.M."/>
            <person name="Metzker M.L."/>
            <person name="Muzny D.M."/>
            <person name="Scott G."/>
            <person name="Steffen D."/>
            <person name="Wheeler D.A."/>
            <person name="Worley K.C."/>
            <person name="Havlak P."/>
            <person name="Durbin K.J."/>
            <person name="Egan A."/>
            <person name="Gill R."/>
            <person name="Hume J."/>
            <person name="Morgan M.B."/>
            <person name="Miner G."/>
            <person name="Hamilton C."/>
            <person name="Huang Y."/>
            <person name="Waldron L."/>
            <person name="Verduzco D."/>
            <person name="Clerc-Blankenburg K.P."/>
            <person name="Dubchak I."/>
            <person name="Noor M.A."/>
            <person name="Anderson W."/>
            <person name="White K.P."/>
            <person name="Clark A.G."/>
            <person name="Schaeffer S.W."/>
            <person name="Gelbart W."/>
            <person name="Weinstock G.M."/>
            <person name="Gibbs R.A."/>
        </authorList>
    </citation>
    <scope>NUCLEOTIDE SEQUENCE [LARGE SCALE GENOMIC DNA]</scope>
    <source>
        <strain evidence="2">MV2-25</strain>
    </source>
</reference>
<sequence>MKRKCEQSQSTNRQRSGFKSLSGGRLEHSLNPPMEDRAAKVCLNNRDNRLRCLTKISKKTHSKP</sequence>
<feature type="region of interest" description="Disordered" evidence="1">
    <location>
        <begin position="1"/>
        <end position="33"/>
    </location>
</feature>
<accession>A0A0R3NXS3</accession>
<reference evidence="2" key="4">
    <citation type="submission" date="2015-11" db="EMBL/GenBank/DDBJ databases">
        <authorList>
            <consortium name="FlyBase"/>
        </authorList>
    </citation>
    <scope>NUCLEOTIDE SEQUENCE</scope>
    <source>
        <strain evidence="2">MV2-25</strain>
    </source>
</reference>
<evidence type="ECO:0000313" key="2">
    <source>
        <dbReference type="EMBL" id="KRT05780.1"/>
    </source>
</evidence>